<evidence type="ECO:0000313" key="1">
    <source>
        <dbReference type="EMBL" id="CBL17802.1"/>
    </source>
</evidence>
<proteinExistence type="predicted"/>
<dbReference type="KEGG" id="rch:RUM_17350"/>
<reference evidence="1" key="1">
    <citation type="submission" date="2010-03" db="EMBL/GenBank/DDBJ databases">
        <title>The genome sequence of Ruminococcus sp. 18P13.</title>
        <authorList>
            <consortium name="metaHIT consortium -- http://www.metahit.eu/"/>
            <person name="Pajon A."/>
            <person name="Turner K."/>
            <person name="Parkhill J."/>
            <person name="Bernalier A."/>
        </authorList>
    </citation>
    <scope>NUCLEOTIDE SEQUENCE [LARGE SCALE GENOMIC DNA]</scope>
    <source>
        <strain evidence="1">Type strain: 18P13</strain>
    </source>
</reference>
<dbReference type="Gene3D" id="3.80.10.10">
    <property type="entry name" value="Ribonuclease Inhibitor"/>
    <property type="match status" value="1"/>
</dbReference>
<dbReference type="BioCyc" id="RCHA213810:RUM_RS08430-MONOMER"/>
<name>D4LDV7_RUMC1</name>
<dbReference type="AlphaFoldDB" id="D4LDV7"/>
<reference evidence="1" key="2">
    <citation type="submission" date="2010-03" db="EMBL/GenBank/DDBJ databases">
        <authorList>
            <person name="Pajon A."/>
        </authorList>
    </citation>
    <scope>NUCLEOTIDE SEQUENCE</scope>
    <source>
        <strain evidence="1">Type strain: 18P13</strain>
    </source>
</reference>
<gene>
    <name evidence="1" type="ordered locus">RUM_17350</name>
</gene>
<dbReference type="InterPro" id="IPR032675">
    <property type="entry name" value="LRR_dom_sf"/>
</dbReference>
<evidence type="ECO:0000313" key="2">
    <source>
        <dbReference type="Proteomes" id="UP000007054"/>
    </source>
</evidence>
<dbReference type="RefSeq" id="WP_015558708.1">
    <property type="nucleotide sequence ID" value="NC_021039.1"/>
</dbReference>
<keyword evidence="2" id="KW-1185">Reference proteome</keyword>
<protein>
    <submittedName>
        <fullName evidence="1">Uncharacterized protein</fullName>
    </submittedName>
</protein>
<dbReference type="Proteomes" id="UP000007054">
    <property type="component" value="Chromosome"/>
</dbReference>
<organism evidence="1 2">
    <name type="scientific">Ruminococcus champanellensis (strain DSM 18848 / JCM 17042 / KCTC 15320 / 18P13)</name>
    <dbReference type="NCBI Taxonomy" id="213810"/>
    <lineage>
        <taxon>Bacteria</taxon>
        <taxon>Bacillati</taxon>
        <taxon>Bacillota</taxon>
        <taxon>Clostridia</taxon>
        <taxon>Eubacteriales</taxon>
        <taxon>Oscillospiraceae</taxon>
        <taxon>Ruminococcus</taxon>
    </lineage>
</organism>
<sequence length="174" mass="19396">MAWTIQSDINNGYPHNANTMYPTPGLYEPYPDGMWCVENSINNGYPHTRNMNFADPKLSKPYPDGLWKLSHSVNSGYPFQRIDNTVPPGACCMCEGLYSVTIPSSVLSIGRYAFWGTALTTVRIAPACEYFPTTFPADCEIYHYTDGSNLVDSTGRYLLTKDKKLLKAKEATNG</sequence>
<accession>D4LDV7</accession>
<dbReference type="GeneID" id="83156430"/>
<dbReference type="HOGENOM" id="CLU_1538944_0_0_9"/>
<dbReference type="STRING" id="213810.RUM_17350"/>
<dbReference type="EMBL" id="FP929052">
    <property type="protein sequence ID" value="CBL17802.1"/>
    <property type="molecule type" value="Genomic_DNA"/>
</dbReference>
<dbReference type="PATRIC" id="fig|213810.4.peg.1611"/>